<sequence length="282" mass="31592">MISLYTRALLKRTDKRPLQQFKPPPLPGRTYSRTVTIDNDHYTRYCQLTRWPASSALHPCYLQTLSLPLQMQCLLDKRSPFPLLGLVHTKNSVSQRAVNRAVPLELRVRFSAIRQHPKGWECDVQVSGLQSGSQVYEATSTYLTRVKASHVVPGRRTTDGASQQPLEQEPLARLTIPASIGRQYARVSGDYNPIHLHGVTAKLFGFRQPIAHGMWTLARSFAALPQNNLEGSVQLQAVFEKPVFLPASVLLHSNEDTPGSFTLWSEDGKHRHLQGSVTALPQ</sequence>
<dbReference type="Proteomes" id="UP001209257">
    <property type="component" value="Unassembled WGS sequence"/>
</dbReference>
<evidence type="ECO:0000313" key="3">
    <source>
        <dbReference type="Proteomes" id="UP001209257"/>
    </source>
</evidence>
<dbReference type="EMBL" id="JAOTJC010000012">
    <property type="protein sequence ID" value="MCU7555738.1"/>
    <property type="molecule type" value="Genomic_DNA"/>
</dbReference>
<dbReference type="CDD" id="cd03441">
    <property type="entry name" value="R_hydratase_like"/>
    <property type="match status" value="1"/>
</dbReference>
<dbReference type="PANTHER" id="PTHR43841">
    <property type="entry name" value="3-HYDROXYACYL-THIOESTER DEHYDRATASE HTDX-RELATED"/>
    <property type="match status" value="1"/>
</dbReference>
<evidence type="ECO:0000259" key="1">
    <source>
        <dbReference type="Pfam" id="PF01575"/>
    </source>
</evidence>
<dbReference type="RefSeq" id="WP_262995682.1">
    <property type="nucleotide sequence ID" value="NZ_JAOTJC010000012.1"/>
</dbReference>
<dbReference type="InterPro" id="IPR029069">
    <property type="entry name" value="HotDog_dom_sf"/>
</dbReference>
<dbReference type="Pfam" id="PF01575">
    <property type="entry name" value="MaoC_dehydratas"/>
    <property type="match status" value="1"/>
</dbReference>
<protein>
    <submittedName>
        <fullName evidence="2">MaoC/PaaZ C-terminal domain-containing protein</fullName>
    </submittedName>
</protein>
<feature type="domain" description="MaoC-like" evidence="1">
    <location>
        <begin position="164"/>
        <end position="248"/>
    </location>
</feature>
<comment type="caution">
    <text evidence="2">The sequence shown here is derived from an EMBL/GenBank/DDBJ whole genome shotgun (WGS) entry which is preliminary data.</text>
</comment>
<accession>A0ABT2VQZ8</accession>
<organism evidence="2 3">
    <name type="scientific">Alteromonas salexigens</name>
    <dbReference type="NCBI Taxonomy" id="2982530"/>
    <lineage>
        <taxon>Bacteria</taxon>
        <taxon>Pseudomonadati</taxon>
        <taxon>Pseudomonadota</taxon>
        <taxon>Gammaproteobacteria</taxon>
        <taxon>Alteromonadales</taxon>
        <taxon>Alteromonadaceae</taxon>
        <taxon>Alteromonas/Salinimonas group</taxon>
        <taxon>Alteromonas</taxon>
    </lineage>
</organism>
<dbReference type="PRINTS" id="PR01483">
    <property type="entry name" value="FASYNTHASE"/>
</dbReference>
<evidence type="ECO:0000313" key="2">
    <source>
        <dbReference type="EMBL" id="MCU7555738.1"/>
    </source>
</evidence>
<dbReference type="PANTHER" id="PTHR43841:SF1">
    <property type="entry name" value="3-HYDROXYACYL-THIOESTER DEHYDRATASE X"/>
    <property type="match status" value="1"/>
</dbReference>
<name>A0ABT2VQZ8_9ALTE</name>
<dbReference type="SUPFAM" id="SSF54637">
    <property type="entry name" value="Thioesterase/thiol ester dehydrase-isomerase"/>
    <property type="match status" value="1"/>
</dbReference>
<gene>
    <name evidence="2" type="ORF">OCL06_14190</name>
</gene>
<proteinExistence type="predicted"/>
<dbReference type="InterPro" id="IPR003965">
    <property type="entry name" value="Fatty_acid_synthase"/>
</dbReference>
<dbReference type="Gene3D" id="3.10.129.10">
    <property type="entry name" value="Hotdog Thioesterase"/>
    <property type="match status" value="1"/>
</dbReference>
<reference evidence="3" key="1">
    <citation type="submission" date="2023-07" db="EMBL/GenBank/DDBJ databases">
        <title>Study on multiphase classification of strain Alteromonas salexigens isolated from the Yellow Sea.</title>
        <authorList>
            <person name="Sun L."/>
        </authorList>
    </citation>
    <scope>NUCLEOTIDE SEQUENCE [LARGE SCALE GENOMIC DNA]</scope>
    <source>
        <strain evidence="3">ASW11-19</strain>
    </source>
</reference>
<keyword evidence="3" id="KW-1185">Reference proteome</keyword>
<dbReference type="InterPro" id="IPR002539">
    <property type="entry name" value="MaoC-like_dom"/>
</dbReference>